<evidence type="ECO:0000256" key="3">
    <source>
        <dbReference type="ARBA" id="ARBA00005684"/>
    </source>
</evidence>
<evidence type="ECO:0000313" key="13">
    <source>
        <dbReference type="EMBL" id="HIU38514.1"/>
    </source>
</evidence>
<dbReference type="SUPFAM" id="SSF51445">
    <property type="entry name" value="(Trans)glycosidases"/>
    <property type="match status" value="1"/>
</dbReference>
<dbReference type="Pfam" id="PF02446">
    <property type="entry name" value="Glyco_hydro_77"/>
    <property type="match status" value="1"/>
</dbReference>
<comment type="catalytic activity">
    <reaction evidence="1">
        <text>Transfers a segment of a (1-&gt;4)-alpha-D-glucan to a new position in an acceptor, which may be glucose or a (1-&gt;4)-alpha-D-glucan.</text>
        <dbReference type="EC" id="2.4.1.25"/>
    </reaction>
</comment>
<evidence type="ECO:0000256" key="10">
    <source>
        <dbReference type="ARBA" id="ARBA00031423"/>
    </source>
</evidence>
<evidence type="ECO:0000256" key="7">
    <source>
        <dbReference type="ARBA" id="ARBA00022676"/>
    </source>
</evidence>
<dbReference type="SUPFAM" id="SSF49452">
    <property type="entry name" value="Starch-binding domain-like"/>
    <property type="match status" value="2"/>
</dbReference>
<dbReference type="GO" id="GO:0005975">
    <property type="term" value="P:carbohydrate metabolic process"/>
    <property type="evidence" value="ECO:0007669"/>
    <property type="project" value="InterPro"/>
</dbReference>
<feature type="domain" description="CBM20" evidence="12">
    <location>
        <begin position="1"/>
        <end position="98"/>
    </location>
</feature>
<evidence type="ECO:0000256" key="2">
    <source>
        <dbReference type="ARBA" id="ARBA00004496"/>
    </source>
</evidence>
<dbReference type="Gene3D" id="2.60.40.10">
    <property type="entry name" value="Immunoglobulins"/>
    <property type="match status" value="2"/>
</dbReference>
<evidence type="ECO:0000259" key="12">
    <source>
        <dbReference type="PROSITE" id="PS51166"/>
    </source>
</evidence>
<accession>A0A9D1LG49</accession>
<gene>
    <name evidence="13" type="ORF">IAD18_02465</name>
</gene>
<dbReference type="InterPro" id="IPR003385">
    <property type="entry name" value="Glyco_hydro_77"/>
</dbReference>
<dbReference type="GO" id="GO:0005737">
    <property type="term" value="C:cytoplasm"/>
    <property type="evidence" value="ECO:0007669"/>
    <property type="project" value="UniProtKB-SubCell"/>
</dbReference>
<dbReference type="CDD" id="cd05467">
    <property type="entry name" value="CBM20"/>
    <property type="match status" value="1"/>
</dbReference>
<comment type="caution">
    <text evidence="13">The sequence shown here is derived from an EMBL/GenBank/DDBJ whole genome shotgun (WGS) entry which is preliminary data.</text>
</comment>
<dbReference type="Pfam" id="PF00686">
    <property type="entry name" value="CBM_20"/>
    <property type="match status" value="2"/>
</dbReference>
<evidence type="ECO:0000256" key="9">
    <source>
        <dbReference type="ARBA" id="ARBA00023277"/>
    </source>
</evidence>
<dbReference type="PANTHER" id="PTHR32518">
    <property type="match status" value="1"/>
</dbReference>
<dbReference type="Gene3D" id="3.20.20.80">
    <property type="entry name" value="Glycosidases"/>
    <property type="match status" value="2"/>
</dbReference>
<dbReference type="Proteomes" id="UP000824076">
    <property type="component" value="Unassembled WGS sequence"/>
</dbReference>
<dbReference type="GO" id="GO:0004134">
    <property type="term" value="F:4-alpha-glucanotransferase activity"/>
    <property type="evidence" value="ECO:0007669"/>
    <property type="project" value="UniProtKB-EC"/>
</dbReference>
<dbReference type="PANTHER" id="PTHR32518:SF3">
    <property type="entry name" value="4-ALPHA-GLUCANOTRANSFERASE"/>
    <property type="match status" value="1"/>
</dbReference>
<dbReference type="EC" id="2.4.1.25" evidence="4"/>
<proteinExistence type="inferred from homology"/>
<keyword evidence="8" id="KW-0808">Transferase</keyword>
<dbReference type="GO" id="GO:2001070">
    <property type="term" value="F:starch binding"/>
    <property type="evidence" value="ECO:0007669"/>
    <property type="project" value="InterPro"/>
</dbReference>
<dbReference type="InterPro" id="IPR017853">
    <property type="entry name" value="GH"/>
</dbReference>
<keyword evidence="9" id="KW-0119">Carbohydrate metabolism</keyword>
<comment type="subcellular location">
    <subcellularLocation>
        <location evidence="2">Cytoplasm</location>
    </subcellularLocation>
</comment>
<evidence type="ECO:0000256" key="5">
    <source>
        <dbReference type="ARBA" id="ARBA00020295"/>
    </source>
</evidence>
<dbReference type="InterPro" id="IPR013784">
    <property type="entry name" value="Carb-bd-like_fold"/>
</dbReference>
<keyword evidence="6" id="KW-0963">Cytoplasm</keyword>
<dbReference type="InterPro" id="IPR002044">
    <property type="entry name" value="CBM20"/>
</dbReference>
<evidence type="ECO:0000256" key="6">
    <source>
        <dbReference type="ARBA" id="ARBA00022490"/>
    </source>
</evidence>
<reference evidence="13" key="2">
    <citation type="journal article" date="2021" name="PeerJ">
        <title>Extensive microbial diversity within the chicken gut microbiome revealed by metagenomics and culture.</title>
        <authorList>
            <person name="Gilroy R."/>
            <person name="Ravi A."/>
            <person name="Getino M."/>
            <person name="Pursley I."/>
            <person name="Horton D.L."/>
            <person name="Alikhan N.F."/>
            <person name="Baker D."/>
            <person name="Gharbi K."/>
            <person name="Hall N."/>
            <person name="Watson M."/>
            <person name="Adriaenssens E.M."/>
            <person name="Foster-Nyarko E."/>
            <person name="Jarju S."/>
            <person name="Secka A."/>
            <person name="Antonio M."/>
            <person name="Oren A."/>
            <person name="Chaudhuri R.R."/>
            <person name="La Ragione R."/>
            <person name="Hildebrand F."/>
            <person name="Pallen M.J."/>
        </authorList>
    </citation>
    <scope>NUCLEOTIDE SEQUENCE</scope>
    <source>
        <strain evidence="13">17073</strain>
    </source>
</reference>
<evidence type="ECO:0000256" key="1">
    <source>
        <dbReference type="ARBA" id="ARBA00000439"/>
    </source>
</evidence>
<organism evidence="13 14">
    <name type="scientific">Candidatus Limisoma intestinavium</name>
    <dbReference type="NCBI Taxonomy" id="2840856"/>
    <lineage>
        <taxon>Bacteria</taxon>
        <taxon>Pseudomonadati</taxon>
        <taxon>Bacteroidota</taxon>
        <taxon>Bacteroidia</taxon>
        <taxon>Bacteroidales</taxon>
        <taxon>Candidatus Limisoma</taxon>
    </lineage>
</organism>
<feature type="domain" description="CBM20" evidence="12">
    <location>
        <begin position="124"/>
        <end position="240"/>
    </location>
</feature>
<comment type="similarity">
    <text evidence="3">Belongs to the disproportionating enzyme family.</text>
</comment>
<name>A0A9D1LG49_9BACT</name>
<reference evidence="13" key="1">
    <citation type="submission" date="2020-10" db="EMBL/GenBank/DDBJ databases">
        <authorList>
            <person name="Gilroy R."/>
        </authorList>
    </citation>
    <scope>NUCLEOTIDE SEQUENCE</scope>
    <source>
        <strain evidence="13">17073</strain>
    </source>
</reference>
<evidence type="ECO:0000256" key="11">
    <source>
        <dbReference type="ARBA" id="ARBA00031501"/>
    </source>
</evidence>
<dbReference type="SMART" id="SM01065">
    <property type="entry name" value="CBM_2"/>
    <property type="match status" value="2"/>
</dbReference>
<dbReference type="AlphaFoldDB" id="A0A9D1LG49"/>
<evidence type="ECO:0000256" key="4">
    <source>
        <dbReference type="ARBA" id="ARBA00012560"/>
    </source>
</evidence>
<evidence type="ECO:0000313" key="14">
    <source>
        <dbReference type="Proteomes" id="UP000824076"/>
    </source>
</evidence>
<keyword evidence="7" id="KW-0328">Glycosyltransferase</keyword>
<protein>
    <recommendedName>
        <fullName evidence="5">4-alpha-glucanotransferase</fullName>
        <ecNumber evidence="4">2.4.1.25</ecNumber>
    </recommendedName>
    <alternativeName>
        <fullName evidence="10">Amylomaltase</fullName>
    </alternativeName>
    <alternativeName>
        <fullName evidence="11">Disproportionating enzyme</fullName>
    </alternativeName>
</protein>
<sequence length="894" mass="104029">MKLIFKINYRTAWGERLYVVGNIAALGNGERSKALPLSYVGDGMWMASVSLVRMKTEICYSYFVVSDKGGIRAEWGNPHRFRKVKDAECVELRDSWQERPADKYYYSTMFSSVVFRRENRAKDVIMPISRYALVRVSAPSVKPNEDLLIVGNCQMLGNWDVSKALKMSDSNYPEWRALIPLNAMKGVVEYKFVKRNRETGQEYWDNCDNRILDVSVPEEQKHAIIVSGLKFCDSERPWRGAGTAIPVFSIRTEDDFGVGDFLSIKKMVDWLSETGQCVLQLLPVNDTTLTRTWMDSYPYNANSTFALHPMYLNLKAIGELKDINRRRYYDKIADELNSLPQVDYERVNAEKSHYAREIYDEIGGTVTRTNEFRQFVEENIYWLKNYAAFCFLRDKFGTADFSNWGENAVFNQAQIDALCEANPKEIEFVYFVQFYLHKQLREARDYAHAHGVALKGDIPIGISRTSVDAWTNPELFNMDFQAGAPPDDFSKEGQNWGFPTYNWERMASDGFLWWKNRMRKMSEYFDLYRIDHILGFFRIWQVPISEIHGLLGRFYPALPLSVEELSKRYGFHLQPEEHLSPYITDDTVEELFGNYAEAAKSRFLRPIGNQRYALKDSVDTQRKVEMYFAGKSASSQNRIMETALYRLIDDVLFVEDSVEKGKYHPRIAAQSTSAYAALPEAEQAAFNAAYNDFYYHRHNEYWFEEAMKKLPELVESTDMLACGEDLGMIPDCVPMAMRELQILSLEIQRMPKILGIEFGEPLRYPYLSVCTTSTHDMCGIRQWWEENYERSQRFFRIMLEQQGEAPSNAEPWICDSIVDRHLKSPAMLAILPWQDWISIDGELRYSNPCDEQINEPSNPRHYWRYRMHLTVEKLLRSAVFNSNLRNKVRNAGRG</sequence>
<dbReference type="PROSITE" id="PS51166">
    <property type="entry name" value="CBM20"/>
    <property type="match status" value="2"/>
</dbReference>
<evidence type="ECO:0000256" key="8">
    <source>
        <dbReference type="ARBA" id="ARBA00022679"/>
    </source>
</evidence>
<dbReference type="EMBL" id="DVMS01000067">
    <property type="protein sequence ID" value="HIU38514.1"/>
    <property type="molecule type" value="Genomic_DNA"/>
</dbReference>
<dbReference type="InterPro" id="IPR013783">
    <property type="entry name" value="Ig-like_fold"/>
</dbReference>